<evidence type="ECO:0000256" key="4">
    <source>
        <dbReference type="ARBA" id="ARBA00022617"/>
    </source>
</evidence>
<evidence type="ECO:0000256" key="9">
    <source>
        <dbReference type="PIRSR" id="PIRSR602401-1"/>
    </source>
</evidence>
<dbReference type="PANTHER" id="PTHR24305">
    <property type="entry name" value="CYTOCHROME P450"/>
    <property type="match status" value="1"/>
</dbReference>
<organism evidence="11 12">
    <name type="scientific">Sphaerobolus stellatus (strain SS14)</name>
    <dbReference type="NCBI Taxonomy" id="990650"/>
    <lineage>
        <taxon>Eukaryota</taxon>
        <taxon>Fungi</taxon>
        <taxon>Dikarya</taxon>
        <taxon>Basidiomycota</taxon>
        <taxon>Agaricomycotina</taxon>
        <taxon>Agaricomycetes</taxon>
        <taxon>Phallomycetidae</taxon>
        <taxon>Geastrales</taxon>
        <taxon>Sphaerobolaceae</taxon>
        <taxon>Sphaerobolus</taxon>
    </lineage>
</organism>
<evidence type="ECO:0000256" key="1">
    <source>
        <dbReference type="ARBA" id="ARBA00001971"/>
    </source>
</evidence>
<evidence type="ECO:0000256" key="6">
    <source>
        <dbReference type="ARBA" id="ARBA00023002"/>
    </source>
</evidence>
<dbReference type="AlphaFoldDB" id="A0A0C9UKQ0"/>
<dbReference type="Gene3D" id="1.10.630.10">
    <property type="entry name" value="Cytochrome P450"/>
    <property type="match status" value="1"/>
</dbReference>
<dbReference type="SUPFAM" id="SSF48264">
    <property type="entry name" value="Cytochrome P450"/>
    <property type="match status" value="1"/>
</dbReference>
<dbReference type="OrthoDB" id="1470350at2759"/>
<sequence>MMAWTANNLVFGVGLATLLYYIQRTIFRRQTTKLPGPPAQSWLFGLSQLFFEADDIAVLQEEWVRKYGPVLDLPGFFGARRVLLCDPKAAAHFYARETTTYRMEAFTKRFVELLFGKGLLSADGHNHKRQRKALTPGFSNQAIRALTGVFYDSFYKLKTNWDTIIEGAAGEALIDVQGWMNKVALDTIGVAGFSHDFGTLQGQHSVVAETFDSFTRVQNKPPSYRSLIMSLFVPVLPFLLKLPGNPRLRSVKKLHKATGEVADDLLKRMRDEKAAKSSKEKGPRSLIETLILAEGANSSQISLTQEEVSAQMKTLILAGYETTSVILTWALISLAMNKDIQDALRAEISEINGDPTYEQLLTGLPLLDAVMKETLRLNPPVGRTQRLAFEDDIIPLSQPIKTADGQMTDSIFVAAGTLVQVPIRYMNRSTILWGEDAREFKPSRWLSAEAGIPDKAKEVHGFAHILTFSDGPRTCLGRQFATVEFKAVFSRLIRNYEFSLPDGKDTKLENVLGVLPRPRVAGQEGSRVPMLIKRVE</sequence>
<keyword evidence="7 9" id="KW-0408">Iron</keyword>
<keyword evidence="5 9" id="KW-0479">Metal-binding</keyword>
<evidence type="ECO:0000256" key="3">
    <source>
        <dbReference type="ARBA" id="ARBA00010617"/>
    </source>
</evidence>
<dbReference type="HOGENOM" id="CLU_001570_5_11_1"/>
<keyword evidence="8 10" id="KW-0503">Monooxygenase</keyword>
<evidence type="ECO:0000256" key="7">
    <source>
        <dbReference type="ARBA" id="ARBA00023004"/>
    </source>
</evidence>
<feature type="binding site" description="axial binding residue" evidence="9">
    <location>
        <position position="475"/>
    </location>
    <ligand>
        <name>heme</name>
        <dbReference type="ChEBI" id="CHEBI:30413"/>
    </ligand>
    <ligandPart>
        <name>Fe</name>
        <dbReference type="ChEBI" id="CHEBI:18248"/>
    </ligandPart>
</feature>
<dbReference type="EMBL" id="KN837396">
    <property type="protein sequence ID" value="KIJ25820.1"/>
    <property type="molecule type" value="Genomic_DNA"/>
</dbReference>
<keyword evidence="4 9" id="KW-0349">Heme</keyword>
<dbReference type="PANTHER" id="PTHR24305:SF166">
    <property type="entry name" value="CYTOCHROME P450 12A4, MITOCHONDRIAL-RELATED"/>
    <property type="match status" value="1"/>
</dbReference>
<dbReference type="GO" id="GO:0004497">
    <property type="term" value="F:monooxygenase activity"/>
    <property type="evidence" value="ECO:0007669"/>
    <property type="project" value="UniProtKB-KW"/>
</dbReference>
<dbReference type="Proteomes" id="UP000054279">
    <property type="component" value="Unassembled WGS sequence"/>
</dbReference>
<evidence type="ECO:0000256" key="8">
    <source>
        <dbReference type="ARBA" id="ARBA00023033"/>
    </source>
</evidence>
<protein>
    <recommendedName>
        <fullName evidence="13">Cytochrome P450</fullName>
    </recommendedName>
</protein>
<evidence type="ECO:0000256" key="2">
    <source>
        <dbReference type="ARBA" id="ARBA00005179"/>
    </source>
</evidence>
<keyword evidence="6 10" id="KW-0560">Oxidoreductase</keyword>
<proteinExistence type="inferred from homology"/>
<reference evidence="11 12" key="1">
    <citation type="submission" date="2014-06" db="EMBL/GenBank/DDBJ databases">
        <title>Evolutionary Origins and Diversification of the Mycorrhizal Mutualists.</title>
        <authorList>
            <consortium name="DOE Joint Genome Institute"/>
            <consortium name="Mycorrhizal Genomics Consortium"/>
            <person name="Kohler A."/>
            <person name="Kuo A."/>
            <person name="Nagy L.G."/>
            <person name="Floudas D."/>
            <person name="Copeland A."/>
            <person name="Barry K.W."/>
            <person name="Cichocki N."/>
            <person name="Veneault-Fourrey C."/>
            <person name="LaButti K."/>
            <person name="Lindquist E.A."/>
            <person name="Lipzen A."/>
            <person name="Lundell T."/>
            <person name="Morin E."/>
            <person name="Murat C."/>
            <person name="Riley R."/>
            <person name="Ohm R."/>
            <person name="Sun H."/>
            <person name="Tunlid A."/>
            <person name="Henrissat B."/>
            <person name="Grigoriev I.V."/>
            <person name="Hibbett D.S."/>
            <person name="Martin F."/>
        </authorList>
    </citation>
    <scope>NUCLEOTIDE SEQUENCE [LARGE SCALE GENOMIC DNA]</scope>
    <source>
        <strain evidence="11 12">SS14</strain>
    </source>
</reference>
<dbReference type="PRINTS" id="PR00385">
    <property type="entry name" value="P450"/>
</dbReference>
<dbReference type="GO" id="GO:0016705">
    <property type="term" value="F:oxidoreductase activity, acting on paired donors, with incorporation or reduction of molecular oxygen"/>
    <property type="evidence" value="ECO:0007669"/>
    <property type="project" value="InterPro"/>
</dbReference>
<dbReference type="Pfam" id="PF00067">
    <property type="entry name" value="p450"/>
    <property type="match status" value="1"/>
</dbReference>
<dbReference type="GO" id="GO:0020037">
    <property type="term" value="F:heme binding"/>
    <property type="evidence" value="ECO:0007669"/>
    <property type="project" value="InterPro"/>
</dbReference>
<keyword evidence="12" id="KW-1185">Reference proteome</keyword>
<dbReference type="PRINTS" id="PR00463">
    <property type="entry name" value="EP450I"/>
</dbReference>
<accession>A0A0C9UKQ0</accession>
<dbReference type="PROSITE" id="PS00086">
    <property type="entry name" value="CYTOCHROME_P450"/>
    <property type="match status" value="1"/>
</dbReference>
<dbReference type="InterPro" id="IPR002401">
    <property type="entry name" value="Cyt_P450_E_grp-I"/>
</dbReference>
<dbReference type="InterPro" id="IPR001128">
    <property type="entry name" value="Cyt_P450"/>
</dbReference>
<dbReference type="InterPro" id="IPR017972">
    <property type="entry name" value="Cyt_P450_CS"/>
</dbReference>
<evidence type="ECO:0000256" key="5">
    <source>
        <dbReference type="ARBA" id="ARBA00022723"/>
    </source>
</evidence>
<comment type="pathway">
    <text evidence="2">Secondary metabolite biosynthesis.</text>
</comment>
<dbReference type="InterPro" id="IPR036396">
    <property type="entry name" value="Cyt_P450_sf"/>
</dbReference>
<evidence type="ECO:0000313" key="12">
    <source>
        <dbReference type="Proteomes" id="UP000054279"/>
    </source>
</evidence>
<gene>
    <name evidence="11" type="ORF">M422DRAFT_216514</name>
</gene>
<name>A0A0C9UKQ0_SPHS4</name>
<evidence type="ECO:0000313" key="11">
    <source>
        <dbReference type="EMBL" id="KIJ25820.1"/>
    </source>
</evidence>
<evidence type="ECO:0008006" key="13">
    <source>
        <dbReference type="Google" id="ProtNLM"/>
    </source>
</evidence>
<dbReference type="GO" id="GO:0005506">
    <property type="term" value="F:iron ion binding"/>
    <property type="evidence" value="ECO:0007669"/>
    <property type="project" value="InterPro"/>
</dbReference>
<dbReference type="InterPro" id="IPR050121">
    <property type="entry name" value="Cytochrome_P450_monoxygenase"/>
</dbReference>
<comment type="similarity">
    <text evidence="3 10">Belongs to the cytochrome P450 family.</text>
</comment>
<comment type="cofactor">
    <cofactor evidence="1 9">
        <name>heme</name>
        <dbReference type="ChEBI" id="CHEBI:30413"/>
    </cofactor>
</comment>
<evidence type="ECO:0000256" key="10">
    <source>
        <dbReference type="RuleBase" id="RU000461"/>
    </source>
</evidence>